<evidence type="ECO:0000313" key="3">
    <source>
        <dbReference type="Proteomes" id="UP001219518"/>
    </source>
</evidence>
<name>A0AAE1L6R2_9NEOP</name>
<comment type="caution">
    <text evidence="2">The sequence shown here is derived from an EMBL/GenBank/DDBJ whole genome shotgun (WGS) entry which is preliminary data.</text>
</comment>
<gene>
    <name evidence="2" type="ORF">KUF71_018823</name>
</gene>
<organism evidence="2 3">
    <name type="scientific">Frankliniella fusca</name>
    <dbReference type="NCBI Taxonomy" id="407009"/>
    <lineage>
        <taxon>Eukaryota</taxon>
        <taxon>Metazoa</taxon>
        <taxon>Ecdysozoa</taxon>
        <taxon>Arthropoda</taxon>
        <taxon>Hexapoda</taxon>
        <taxon>Insecta</taxon>
        <taxon>Pterygota</taxon>
        <taxon>Neoptera</taxon>
        <taxon>Paraneoptera</taxon>
        <taxon>Thysanoptera</taxon>
        <taxon>Terebrantia</taxon>
        <taxon>Thripoidea</taxon>
        <taxon>Thripidae</taxon>
        <taxon>Frankliniella</taxon>
    </lineage>
</organism>
<feature type="non-terminal residue" evidence="2">
    <location>
        <position position="144"/>
    </location>
</feature>
<feature type="non-terminal residue" evidence="2">
    <location>
        <position position="1"/>
    </location>
</feature>
<dbReference type="EMBL" id="JAHWGI010000055">
    <property type="protein sequence ID" value="KAK3908330.1"/>
    <property type="molecule type" value="Genomic_DNA"/>
</dbReference>
<feature type="region of interest" description="Disordered" evidence="1">
    <location>
        <begin position="1"/>
        <end position="40"/>
    </location>
</feature>
<feature type="compositionally biased region" description="Gly residues" evidence="1">
    <location>
        <begin position="17"/>
        <end position="33"/>
    </location>
</feature>
<feature type="region of interest" description="Disordered" evidence="1">
    <location>
        <begin position="86"/>
        <end position="114"/>
    </location>
</feature>
<sequence length="144" mass="15067">RSDGRGGVRRARRAGRLAGGGGGGRGGGAGGRGRPAAPDARLLAPAALPGGAAGHVRHQERPRHAPLLGHQRAAGLLQVLQRRQVGVASAGVRGPARRRAPRGGVRQRDAPGRGGVLRREVHLHVLRLVVARQDPLPPRRRPVR</sequence>
<proteinExistence type="predicted"/>
<reference evidence="2" key="2">
    <citation type="journal article" date="2023" name="BMC Genomics">
        <title>Pest status, molecular evolution, and epigenetic factors derived from the genome assembly of Frankliniella fusca, a thysanopteran phytovirus vector.</title>
        <authorList>
            <person name="Catto M.A."/>
            <person name="Labadie P.E."/>
            <person name="Jacobson A.L."/>
            <person name="Kennedy G.G."/>
            <person name="Srinivasan R."/>
            <person name="Hunt B.G."/>
        </authorList>
    </citation>
    <scope>NUCLEOTIDE SEQUENCE</scope>
    <source>
        <strain evidence="2">PL_HMW_Pooled</strain>
    </source>
</reference>
<reference evidence="2" key="1">
    <citation type="submission" date="2021-07" db="EMBL/GenBank/DDBJ databases">
        <authorList>
            <person name="Catto M.A."/>
            <person name="Jacobson A."/>
            <person name="Kennedy G."/>
            <person name="Labadie P."/>
            <person name="Hunt B.G."/>
            <person name="Srinivasan R."/>
        </authorList>
    </citation>
    <scope>NUCLEOTIDE SEQUENCE</scope>
    <source>
        <strain evidence="2">PL_HMW_Pooled</strain>
        <tissue evidence="2">Head</tissue>
    </source>
</reference>
<accession>A0AAE1L6R2</accession>
<evidence type="ECO:0000313" key="2">
    <source>
        <dbReference type="EMBL" id="KAK3908330.1"/>
    </source>
</evidence>
<evidence type="ECO:0000256" key="1">
    <source>
        <dbReference type="SAM" id="MobiDB-lite"/>
    </source>
</evidence>
<dbReference type="AlphaFoldDB" id="A0AAE1L6R2"/>
<dbReference type="Proteomes" id="UP001219518">
    <property type="component" value="Unassembled WGS sequence"/>
</dbReference>
<protein>
    <submittedName>
        <fullName evidence="2">Uncharacterized protein</fullName>
    </submittedName>
</protein>
<keyword evidence="3" id="KW-1185">Reference proteome</keyword>